<protein>
    <recommendedName>
        <fullName evidence="10">SAP domain-containing protein</fullName>
    </recommendedName>
</protein>
<dbReference type="PROSITE" id="PS50800">
    <property type="entry name" value="SAP"/>
    <property type="match status" value="1"/>
</dbReference>
<dbReference type="SMART" id="SM00707">
    <property type="entry name" value="RPEL"/>
    <property type="match status" value="3"/>
</dbReference>
<feature type="compositionally biased region" description="Low complexity" evidence="9">
    <location>
        <begin position="337"/>
        <end position="355"/>
    </location>
</feature>
<feature type="region of interest" description="Disordered" evidence="9">
    <location>
        <begin position="728"/>
        <end position="790"/>
    </location>
</feature>
<dbReference type="GO" id="GO:0003713">
    <property type="term" value="F:transcription coactivator activity"/>
    <property type="evidence" value="ECO:0000318"/>
    <property type="project" value="GO_Central"/>
</dbReference>
<evidence type="ECO:0000256" key="1">
    <source>
        <dbReference type="ARBA" id="ARBA00004123"/>
    </source>
</evidence>
<dbReference type="PANTHER" id="PTHR22793:SF6">
    <property type="entry name" value="MYOCARDIN-RELATED TRANSCRIPTION FACTOR A"/>
    <property type="match status" value="1"/>
</dbReference>
<evidence type="ECO:0000313" key="11">
    <source>
        <dbReference type="Ensembl" id="ENSORLP00000027839.1"/>
    </source>
</evidence>
<evidence type="ECO:0000256" key="2">
    <source>
        <dbReference type="ARBA" id="ARBA00022737"/>
    </source>
</evidence>
<dbReference type="InterPro" id="IPR036361">
    <property type="entry name" value="SAP_dom_sf"/>
</dbReference>
<reference evidence="11" key="3">
    <citation type="submission" date="2025-09" db="UniProtKB">
        <authorList>
            <consortium name="Ensembl"/>
        </authorList>
    </citation>
    <scope>IDENTIFICATION</scope>
    <source>
        <strain evidence="11">Hd-rR</strain>
    </source>
</reference>
<dbReference type="Proteomes" id="UP000001038">
    <property type="component" value="Chromosome 8"/>
</dbReference>
<dbReference type="GO" id="GO:0051145">
    <property type="term" value="P:smooth muscle cell differentiation"/>
    <property type="evidence" value="ECO:0000318"/>
    <property type="project" value="GO_Central"/>
</dbReference>
<feature type="compositionally biased region" description="Polar residues" evidence="9">
    <location>
        <begin position="196"/>
        <end position="208"/>
    </location>
</feature>
<organism evidence="11 12">
    <name type="scientific">Oryzias latipes</name>
    <name type="common">Japanese rice fish</name>
    <name type="synonym">Japanese killifish</name>
    <dbReference type="NCBI Taxonomy" id="8090"/>
    <lineage>
        <taxon>Eukaryota</taxon>
        <taxon>Metazoa</taxon>
        <taxon>Chordata</taxon>
        <taxon>Craniata</taxon>
        <taxon>Vertebrata</taxon>
        <taxon>Euteleostomi</taxon>
        <taxon>Actinopterygii</taxon>
        <taxon>Neopterygii</taxon>
        <taxon>Teleostei</taxon>
        <taxon>Neoteleostei</taxon>
        <taxon>Acanthomorphata</taxon>
        <taxon>Ovalentaria</taxon>
        <taxon>Atherinomorphae</taxon>
        <taxon>Beloniformes</taxon>
        <taxon>Adrianichthyidae</taxon>
        <taxon>Oryziinae</taxon>
        <taxon>Oryzias</taxon>
    </lineage>
</organism>
<keyword evidence="3" id="KW-0805">Transcription regulation</keyword>
<feature type="compositionally biased region" description="Basic and acidic residues" evidence="9">
    <location>
        <begin position="253"/>
        <end position="269"/>
    </location>
</feature>
<keyword evidence="12" id="KW-1185">Reference proteome</keyword>
<feature type="region of interest" description="Disordered" evidence="9">
    <location>
        <begin position="420"/>
        <end position="447"/>
    </location>
</feature>
<evidence type="ECO:0000256" key="5">
    <source>
        <dbReference type="ARBA" id="ARBA00023163"/>
    </source>
</evidence>
<feature type="region of interest" description="Disordered" evidence="9">
    <location>
        <begin position="469"/>
        <end position="502"/>
    </location>
</feature>
<dbReference type="Gene3D" id="6.10.140.2040">
    <property type="match status" value="1"/>
</dbReference>
<comment type="subcellular location">
    <subcellularLocation>
        <location evidence="1">Nucleus</location>
    </subcellularLocation>
</comment>
<dbReference type="PROSITE" id="PS51073">
    <property type="entry name" value="RPEL"/>
    <property type="match status" value="1"/>
</dbReference>
<dbReference type="InterPro" id="IPR003034">
    <property type="entry name" value="SAP_dom"/>
</dbReference>
<dbReference type="Gene3D" id="1.10.720.30">
    <property type="entry name" value="SAP domain"/>
    <property type="match status" value="1"/>
</dbReference>
<dbReference type="Gene3D" id="6.10.150.10">
    <property type="match status" value="1"/>
</dbReference>
<gene>
    <name evidence="11" type="primary">LOC101163415</name>
</gene>
<dbReference type="GeneTree" id="ENSGT00950000182979"/>
<dbReference type="GeneID" id="101163415"/>
<feature type="compositionally biased region" description="Basic and acidic residues" evidence="9">
    <location>
        <begin position="160"/>
        <end position="173"/>
    </location>
</feature>
<dbReference type="Pfam" id="PF02037">
    <property type="entry name" value="SAP"/>
    <property type="match status" value="1"/>
</dbReference>
<reference evidence="11" key="2">
    <citation type="submission" date="2025-08" db="UniProtKB">
        <authorList>
            <consortium name="Ensembl"/>
        </authorList>
    </citation>
    <scope>IDENTIFICATION</scope>
    <source>
        <strain evidence="11">Hd-rR</strain>
    </source>
</reference>
<keyword evidence="2" id="KW-0677">Repeat</keyword>
<accession>A0A3B3H7D4</accession>
<dbReference type="PANTHER" id="PTHR22793">
    <property type="entry name" value="MYOCARDIN-RELATED TRANSCRIPTION FACTOR-RELATED"/>
    <property type="match status" value="1"/>
</dbReference>
<dbReference type="Bgee" id="ENSORLG00000013273">
    <property type="expression patterns" value="Expressed in intestine and 6 other cell types or tissues"/>
</dbReference>
<dbReference type="InterPro" id="IPR043451">
    <property type="entry name" value="Myocardin-like"/>
</dbReference>
<dbReference type="Ensembl" id="ENSORLT00000043391.1">
    <property type="protein sequence ID" value="ENSORLP00000027839.1"/>
    <property type="gene ID" value="ENSORLG00000013273.2"/>
</dbReference>
<keyword evidence="6" id="KW-0539">Nucleus</keyword>
<feature type="region of interest" description="Disordered" evidence="9">
    <location>
        <begin position="243"/>
        <end position="297"/>
    </location>
</feature>
<name>A0A3B3H7D4_ORYLA</name>
<feature type="coiled-coil region" evidence="8">
    <location>
        <begin position="584"/>
        <end position="611"/>
    </location>
</feature>
<dbReference type="InterPro" id="IPR004018">
    <property type="entry name" value="RPEL_repeat"/>
</dbReference>
<feature type="compositionally biased region" description="Polar residues" evidence="9">
    <location>
        <begin position="420"/>
        <end position="430"/>
    </location>
</feature>
<dbReference type="SUPFAM" id="SSF68906">
    <property type="entry name" value="SAP domain"/>
    <property type="match status" value="1"/>
</dbReference>
<dbReference type="GO" id="GO:0045944">
    <property type="term" value="P:positive regulation of transcription by RNA polymerase II"/>
    <property type="evidence" value="ECO:0000318"/>
    <property type="project" value="GO_Central"/>
</dbReference>
<keyword evidence="4 8" id="KW-0175">Coiled coil</keyword>
<evidence type="ECO:0000313" key="12">
    <source>
        <dbReference type="Proteomes" id="UP000001038"/>
    </source>
</evidence>
<feature type="compositionally biased region" description="Basic and acidic residues" evidence="9">
    <location>
        <begin position="743"/>
        <end position="770"/>
    </location>
</feature>
<evidence type="ECO:0000256" key="4">
    <source>
        <dbReference type="ARBA" id="ARBA00023054"/>
    </source>
</evidence>
<evidence type="ECO:0000256" key="6">
    <source>
        <dbReference type="ARBA" id="ARBA00023242"/>
    </source>
</evidence>
<dbReference type="GO" id="GO:0005634">
    <property type="term" value="C:nucleus"/>
    <property type="evidence" value="ECO:0000318"/>
    <property type="project" value="GO_Central"/>
</dbReference>
<dbReference type="RefSeq" id="XP_023813484.1">
    <property type="nucleotide sequence ID" value="XM_023957716.1"/>
</dbReference>
<dbReference type="FunFam" id="1.10.720.30:FF:000002">
    <property type="entry name" value="Myocardin related transcription factor A"/>
    <property type="match status" value="1"/>
</dbReference>
<sequence>MLKNLQCVCINPAPFRPQPISRNMEEGSIRFELERQACQSLRKVLQLKLQQRRTREELATQGMMPPLKSSAAFHKQTGSLERAWSEEDLKRKIKSKPEQSGLNRRQILEGMSAETLFLKRARLTKDLNEKVAHRPRPIDLIHKNRPVQPNIKQASTDFLKTSRESSSCDEHSNDSLSPGQAVSHECPLGSGLVHSPSENLSRSSIPSPTQMPPAGHHYPPICGSFNSLKLDSRTLDSSTLMGGTNAHITPKQNSDRTCQKNKKTKDNKPKIKKLKYHQYIPPDQKGDKESPPHLDSSYGKILQQQQLYLQLQILSQQKNHNYHTILPAPPNRDQKQSSSSSTTSTSSPQSSAPPSTDLPNQQSLICLSSSAEIKSGSANPNLDNMRVTELRSELKLRSLPISGTKTNLIQRLRSYQEKNQGCDFTSSPTAEGTKGLELKEGPESSKTGDHLLQEQQCLKFETSFFNADPRNGVSPALSPEQPMRCEDTNPVPPPLTSSLSKSPKYISLNGDPLGELSCSPTEFNLQPSLVARHPANIKKDPPCCTRTPTHLSLKSVSLQKHCLASSPANTAAAPLVTADKDRMLREKDKQIAELTRMLKQKQRLVEVLRRQLEHESRGAPEQRVFLKVKEEPPDISCGSLQISSVSPELDSTRITIKQEAVEVDIGGASVGPPCHLSSLPPTTEKIKDWVHLSLQPGQKILQKKQDHVCLQQPPLRLAQQQAIQRCIQGTQQKQKNPQKQQKRQRDQQKQHCQHSEHPEPRQPKQQDKPKQQRSLFQRQSKEKQTRQLQQIQMHLKQKCPKNVGLQSNSTPDVVIDDTGKHFLISPNINTDQSRNNAADRRTSNNITLQGQKGSAQAFICQPQQEGSDCLGPPSSLQPFFMDQDPALRGRDNTTPPFQNELCSDLDVLLSPLSPASVKTASSLLDDHEQENEDNIIDIILQAGEMSFRPSTDPSLDSLDSASFSCLSPTPLPHLLISQPIPSSPDPSKPAASLQPELQEEKHHLSTNGRLEDFLESTTGKPLLGVEPGGLITLIDDLHSQLLCTPSILDHPPSPMDALDDVGRWGFDNKGWLDLSTRGDLDEDTPTLAPLGPPTPVSVFSMDFLDSADLHLNWDSCL</sequence>
<feature type="repeat" description="RPEL" evidence="7">
    <location>
        <begin position="43"/>
        <end position="68"/>
    </location>
</feature>
<feature type="region of interest" description="Disordered" evidence="9">
    <location>
        <begin position="323"/>
        <end position="361"/>
    </location>
</feature>
<evidence type="ECO:0000256" key="9">
    <source>
        <dbReference type="SAM" id="MobiDB-lite"/>
    </source>
</evidence>
<evidence type="ECO:0000256" key="7">
    <source>
        <dbReference type="PROSITE-ProRule" id="PRU00401"/>
    </source>
</evidence>
<keyword evidence="5" id="KW-0804">Transcription</keyword>
<feature type="compositionally biased region" description="Polar residues" evidence="9">
    <location>
        <begin position="243"/>
        <end position="252"/>
    </location>
</feature>
<dbReference type="AlphaFoldDB" id="A0A3B3H7D4"/>
<evidence type="ECO:0000256" key="3">
    <source>
        <dbReference type="ARBA" id="ARBA00023015"/>
    </source>
</evidence>
<reference evidence="11 12" key="1">
    <citation type="journal article" date="2007" name="Nature">
        <title>The medaka draft genome and insights into vertebrate genome evolution.</title>
        <authorList>
            <person name="Kasahara M."/>
            <person name="Naruse K."/>
            <person name="Sasaki S."/>
            <person name="Nakatani Y."/>
            <person name="Qu W."/>
            <person name="Ahsan B."/>
            <person name="Yamada T."/>
            <person name="Nagayasu Y."/>
            <person name="Doi K."/>
            <person name="Kasai Y."/>
            <person name="Jindo T."/>
            <person name="Kobayashi D."/>
            <person name="Shimada A."/>
            <person name="Toyoda A."/>
            <person name="Kuroki Y."/>
            <person name="Fujiyama A."/>
            <person name="Sasaki T."/>
            <person name="Shimizu A."/>
            <person name="Asakawa S."/>
            <person name="Shimizu N."/>
            <person name="Hashimoto S."/>
            <person name="Yang J."/>
            <person name="Lee Y."/>
            <person name="Matsushima K."/>
            <person name="Sugano S."/>
            <person name="Sakaizumi M."/>
            <person name="Narita T."/>
            <person name="Ohishi K."/>
            <person name="Haga S."/>
            <person name="Ohta F."/>
            <person name="Nomoto H."/>
            <person name="Nogata K."/>
            <person name="Morishita T."/>
            <person name="Endo T."/>
            <person name="Shin-I T."/>
            <person name="Takeda H."/>
            <person name="Morishita S."/>
            <person name="Kohara Y."/>
        </authorList>
    </citation>
    <scope>NUCLEOTIDE SEQUENCE [LARGE SCALE GENOMIC DNA]</scope>
    <source>
        <strain evidence="11 12">Hd-rR</strain>
    </source>
</reference>
<dbReference type="SMART" id="SM00513">
    <property type="entry name" value="SAP"/>
    <property type="match status" value="1"/>
</dbReference>
<feature type="compositionally biased region" description="Low complexity" evidence="9">
    <location>
        <begin position="728"/>
        <end position="739"/>
    </location>
</feature>
<feature type="compositionally biased region" description="Basic and acidic residues" evidence="9">
    <location>
        <begin position="434"/>
        <end position="447"/>
    </location>
</feature>
<feature type="region of interest" description="Disordered" evidence="9">
    <location>
        <begin position="158"/>
        <end position="220"/>
    </location>
</feature>
<evidence type="ECO:0000259" key="10">
    <source>
        <dbReference type="PROSITE" id="PS50800"/>
    </source>
</evidence>
<feature type="region of interest" description="Disordered" evidence="9">
    <location>
        <begin position="974"/>
        <end position="1008"/>
    </location>
</feature>
<evidence type="ECO:0000256" key="8">
    <source>
        <dbReference type="SAM" id="Coils"/>
    </source>
</evidence>
<dbReference type="STRING" id="8090.ENSORLP00000027839"/>
<dbReference type="InParanoid" id="A0A3B3H7D4"/>
<feature type="domain" description="SAP" evidence="10">
    <location>
        <begin position="382"/>
        <end position="416"/>
    </location>
</feature>
<proteinExistence type="predicted"/>